<dbReference type="Proteomes" id="UP000008062">
    <property type="component" value="Chromosome 2"/>
</dbReference>
<evidence type="ECO:0000313" key="3">
    <source>
        <dbReference type="Proteomes" id="UP000008062"/>
    </source>
</evidence>
<sequence length="173" mass="20837">MFAVPVDRAQRHHGRPERLEALSARLRRGLLLRARTRMSQTRVEMKTSSKRPPATPMERPRRMTTKVSAGLLLHRQHHSPPLVPCAVRQRRKRLKRRVVMPWRSMMKLTYPHDENYRLVDERPRGRNLRLRRRRATPRQKMEVMMKRQTMNYDHDVLAWMLDRIMVLMCSAMK</sequence>
<proteinExistence type="predicted"/>
<evidence type="ECO:0000313" key="2">
    <source>
        <dbReference type="EMBL" id="EGP89817.1"/>
    </source>
</evidence>
<dbReference type="KEGG" id="ztr:MYCGRDRAFT_103130"/>
<feature type="region of interest" description="Disordered" evidence="1">
    <location>
        <begin position="38"/>
        <end position="62"/>
    </location>
</feature>
<evidence type="ECO:0000256" key="1">
    <source>
        <dbReference type="SAM" id="MobiDB-lite"/>
    </source>
</evidence>
<accession>F9X2S3</accession>
<gene>
    <name evidence="2" type="ORF">MYCGRDRAFT_103130</name>
</gene>
<keyword evidence="3" id="KW-1185">Reference proteome</keyword>
<organism evidence="2 3">
    <name type="scientific">Zymoseptoria tritici (strain CBS 115943 / IPO323)</name>
    <name type="common">Speckled leaf blotch fungus</name>
    <name type="synonym">Septoria tritici</name>
    <dbReference type="NCBI Taxonomy" id="336722"/>
    <lineage>
        <taxon>Eukaryota</taxon>
        <taxon>Fungi</taxon>
        <taxon>Dikarya</taxon>
        <taxon>Ascomycota</taxon>
        <taxon>Pezizomycotina</taxon>
        <taxon>Dothideomycetes</taxon>
        <taxon>Dothideomycetidae</taxon>
        <taxon>Mycosphaerellales</taxon>
        <taxon>Mycosphaerellaceae</taxon>
        <taxon>Zymoseptoria</taxon>
    </lineage>
</organism>
<dbReference type="GeneID" id="13396026"/>
<reference evidence="2 3" key="1">
    <citation type="journal article" date="2011" name="PLoS Genet.">
        <title>Finished genome of the fungal wheat pathogen Mycosphaerella graminicola reveals dispensome structure, chromosome plasticity, and stealth pathogenesis.</title>
        <authorList>
            <person name="Goodwin S.B."/>
            <person name="Ben M'barek S."/>
            <person name="Dhillon B."/>
            <person name="Wittenberg A.H.J."/>
            <person name="Crane C.F."/>
            <person name="Hane J.K."/>
            <person name="Foster A.J."/>
            <person name="Van der Lee T.A.J."/>
            <person name="Grimwood J."/>
            <person name="Aerts A."/>
            <person name="Antoniw J."/>
            <person name="Bailey A."/>
            <person name="Bluhm B."/>
            <person name="Bowler J."/>
            <person name="Bristow J."/>
            <person name="van der Burgt A."/>
            <person name="Canto-Canche B."/>
            <person name="Churchill A.C.L."/>
            <person name="Conde-Ferraez L."/>
            <person name="Cools H.J."/>
            <person name="Coutinho P.M."/>
            <person name="Csukai M."/>
            <person name="Dehal P."/>
            <person name="De Wit P."/>
            <person name="Donzelli B."/>
            <person name="van de Geest H.C."/>
            <person name="van Ham R.C.H.J."/>
            <person name="Hammond-Kosack K.E."/>
            <person name="Henrissat B."/>
            <person name="Kilian A."/>
            <person name="Kobayashi A.K."/>
            <person name="Koopmann E."/>
            <person name="Kourmpetis Y."/>
            <person name="Kuzniar A."/>
            <person name="Lindquist E."/>
            <person name="Lombard V."/>
            <person name="Maliepaard C."/>
            <person name="Martins N."/>
            <person name="Mehrabi R."/>
            <person name="Nap J.P.H."/>
            <person name="Ponomarenko A."/>
            <person name="Rudd J.J."/>
            <person name="Salamov A."/>
            <person name="Schmutz J."/>
            <person name="Schouten H.J."/>
            <person name="Shapiro H."/>
            <person name="Stergiopoulos I."/>
            <person name="Torriani S.F.F."/>
            <person name="Tu H."/>
            <person name="de Vries R.P."/>
            <person name="Waalwijk C."/>
            <person name="Ware S.B."/>
            <person name="Wiebenga A."/>
            <person name="Zwiers L.-H."/>
            <person name="Oliver R.P."/>
            <person name="Grigoriev I.V."/>
            <person name="Kema G.H.J."/>
        </authorList>
    </citation>
    <scope>NUCLEOTIDE SEQUENCE [LARGE SCALE GENOMIC DNA]</scope>
    <source>
        <strain evidence="3">CBS 115943 / IPO323</strain>
    </source>
</reference>
<dbReference type="RefSeq" id="XP_003854841.1">
    <property type="nucleotide sequence ID" value="XM_003854793.1"/>
</dbReference>
<dbReference type="AlphaFoldDB" id="F9X2S3"/>
<dbReference type="InParanoid" id="F9X2S3"/>
<name>F9X2S3_ZYMTI</name>
<dbReference type="EMBL" id="CM001197">
    <property type="protein sequence ID" value="EGP89817.1"/>
    <property type="molecule type" value="Genomic_DNA"/>
</dbReference>
<protein>
    <submittedName>
        <fullName evidence="2">Uncharacterized protein</fullName>
    </submittedName>
</protein>
<feature type="non-terminal residue" evidence="2">
    <location>
        <position position="173"/>
    </location>
</feature>
<dbReference type="HOGENOM" id="CLU_1551392_0_0_1"/>